<evidence type="ECO:0000313" key="7">
    <source>
        <dbReference type="EMBL" id="MTW02245.1"/>
    </source>
</evidence>
<keyword evidence="3" id="KW-1133">Transmembrane helix</keyword>
<evidence type="ECO:0000256" key="2">
    <source>
        <dbReference type="ARBA" id="ARBA00022692"/>
    </source>
</evidence>
<comment type="subcellular location">
    <subcellularLocation>
        <location evidence="1">Membrane</location>
        <topology evidence="1">Single-pass membrane protein</topology>
    </subcellularLocation>
</comment>
<dbReference type="SUPFAM" id="SSF74653">
    <property type="entry name" value="TolA/TonB C-terminal domain"/>
    <property type="match status" value="1"/>
</dbReference>
<accession>A0A6L6PXP9</accession>
<dbReference type="OrthoDB" id="8564443at2"/>
<evidence type="ECO:0000259" key="6">
    <source>
        <dbReference type="PROSITE" id="PS52015"/>
    </source>
</evidence>
<dbReference type="InterPro" id="IPR037682">
    <property type="entry name" value="TonB_C"/>
</dbReference>
<feature type="signal peptide" evidence="5">
    <location>
        <begin position="1"/>
        <end position="19"/>
    </location>
</feature>
<dbReference type="Gene3D" id="3.30.2420.10">
    <property type="entry name" value="TonB"/>
    <property type="match status" value="1"/>
</dbReference>
<dbReference type="PROSITE" id="PS52015">
    <property type="entry name" value="TONB_CTD"/>
    <property type="match status" value="1"/>
</dbReference>
<evidence type="ECO:0000256" key="5">
    <source>
        <dbReference type="SAM" id="SignalP"/>
    </source>
</evidence>
<dbReference type="InterPro" id="IPR006260">
    <property type="entry name" value="TonB/TolA_C"/>
</dbReference>
<comment type="caution">
    <text evidence="7">The sequence shown here is derived from an EMBL/GenBank/DDBJ whole genome shotgun (WGS) entry which is preliminary data.</text>
</comment>
<evidence type="ECO:0000256" key="4">
    <source>
        <dbReference type="ARBA" id="ARBA00023136"/>
    </source>
</evidence>
<protein>
    <submittedName>
        <fullName evidence="7">TonB family protein</fullName>
    </submittedName>
</protein>
<proteinExistence type="predicted"/>
<evidence type="ECO:0000256" key="3">
    <source>
        <dbReference type="ARBA" id="ARBA00022989"/>
    </source>
</evidence>
<dbReference type="GO" id="GO:0055085">
    <property type="term" value="P:transmembrane transport"/>
    <property type="evidence" value="ECO:0007669"/>
    <property type="project" value="InterPro"/>
</dbReference>
<dbReference type="Proteomes" id="UP000484015">
    <property type="component" value="Unassembled WGS sequence"/>
</dbReference>
<keyword evidence="2" id="KW-0812">Transmembrane</keyword>
<dbReference type="AlphaFoldDB" id="A0A6L6PXP9"/>
<feature type="domain" description="TonB C-terminal" evidence="6">
    <location>
        <begin position="38"/>
        <end position="126"/>
    </location>
</feature>
<gene>
    <name evidence="7" type="ORF">GM668_09080</name>
</gene>
<evidence type="ECO:0000313" key="8">
    <source>
        <dbReference type="Proteomes" id="UP000484015"/>
    </source>
</evidence>
<dbReference type="Pfam" id="PF03544">
    <property type="entry name" value="TonB_C"/>
    <property type="match status" value="1"/>
</dbReference>
<feature type="chain" id="PRO_5027061986" evidence="5">
    <location>
        <begin position="20"/>
        <end position="126"/>
    </location>
</feature>
<dbReference type="NCBIfam" id="TIGR01352">
    <property type="entry name" value="tonB_Cterm"/>
    <property type="match status" value="1"/>
</dbReference>
<keyword evidence="4" id="KW-0472">Membrane</keyword>
<organism evidence="7 8">
    <name type="scientific">Pseudoduganella ginsengisoli</name>
    <dbReference type="NCBI Taxonomy" id="1462440"/>
    <lineage>
        <taxon>Bacteria</taxon>
        <taxon>Pseudomonadati</taxon>
        <taxon>Pseudomonadota</taxon>
        <taxon>Betaproteobacteria</taxon>
        <taxon>Burkholderiales</taxon>
        <taxon>Oxalobacteraceae</taxon>
        <taxon>Telluria group</taxon>
        <taxon>Pseudoduganella</taxon>
    </lineage>
</organism>
<keyword evidence="8" id="KW-1185">Reference proteome</keyword>
<evidence type="ECO:0000256" key="1">
    <source>
        <dbReference type="ARBA" id="ARBA00004167"/>
    </source>
</evidence>
<dbReference type="EMBL" id="WNLA01000004">
    <property type="protein sequence ID" value="MTW02245.1"/>
    <property type="molecule type" value="Genomic_DNA"/>
</dbReference>
<dbReference type="RefSeq" id="WP_155438633.1">
    <property type="nucleotide sequence ID" value="NZ_WNLA01000004.1"/>
</dbReference>
<dbReference type="GO" id="GO:0016020">
    <property type="term" value="C:membrane"/>
    <property type="evidence" value="ECO:0007669"/>
    <property type="project" value="UniProtKB-SubCell"/>
</dbReference>
<name>A0A6L6PXP9_9BURK</name>
<sequence length="126" mass="13102">MRCIFMAVVLACCAAGATAASNTSAESDPSKPPVLDAGEKCTDAVVQTALPIWPKDALRSGTVGWVVVRYDLDGSGRAQNAEISASAPQQVFDKASVDSVKRSKFATGFAKTGCKTVLVYSLQANS</sequence>
<reference evidence="7 8" key="1">
    <citation type="submission" date="2019-11" db="EMBL/GenBank/DDBJ databases">
        <title>Type strains purchased from KCTC, JCM and DSMZ.</title>
        <authorList>
            <person name="Lu H."/>
        </authorList>
    </citation>
    <scope>NUCLEOTIDE SEQUENCE [LARGE SCALE GENOMIC DNA]</scope>
    <source>
        <strain evidence="7 8">KCTC 42409</strain>
    </source>
</reference>
<keyword evidence="5" id="KW-0732">Signal</keyword>